<name>A0A1X9QDB1_ECOLX</name>
<dbReference type="EMBL" id="KY446064">
    <property type="protein sequence ID" value="ARQ20532.1"/>
    <property type="molecule type" value="Genomic_DNA"/>
</dbReference>
<keyword evidence="1" id="KW-0614">Plasmid</keyword>
<reference evidence="1" key="1">
    <citation type="submission" date="2017-01" db="EMBL/GenBank/DDBJ databases">
        <title>Expanding landscapes of the diversified mcr-1-bearing plasmid reservoirs amongst gut microbiota.</title>
        <authorList>
            <person name="Wang Q."/>
            <person name="Sun J."/>
            <person name="Li J."/>
            <person name="Ding Y."/>
            <person name="Li X.-P."/>
            <person name="Lin J."/>
            <person name="Hassan B."/>
            <person name="Feng Y."/>
        </authorList>
    </citation>
    <scope>NUCLEOTIDE SEQUENCE</scope>
    <source>
        <strain evidence="1">GD81</strain>
        <plasmid evidence="1">pGD81-1</plasmid>
    </source>
</reference>
<evidence type="ECO:0000313" key="1">
    <source>
        <dbReference type="EMBL" id="ARQ20532.1"/>
    </source>
</evidence>
<organism evidence="1">
    <name type="scientific">Escherichia coli</name>
    <dbReference type="NCBI Taxonomy" id="562"/>
    <lineage>
        <taxon>Bacteria</taxon>
        <taxon>Pseudomonadati</taxon>
        <taxon>Pseudomonadota</taxon>
        <taxon>Gammaproteobacteria</taxon>
        <taxon>Enterobacterales</taxon>
        <taxon>Enterobacteriaceae</taxon>
        <taxon>Escherichia</taxon>
    </lineage>
</organism>
<protein>
    <submittedName>
        <fullName evidence="1">Uncharacterized protein</fullName>
    </submittedName>
</protein>
<proteinExistence type="predicted"/>
<geneLocation type="plasmid" evidence="1">
    <name>pGD81-1</name>
</geneLocation>
<dbReference type="AlphaFoldDB" id="A0A1X9QDB1"/>
<sequence length="189" mass="21343">MFDSGFLQRFVEVSQELFSVICDYLADTDREQPGCTAEEVIDDITVERRYSQRQRVIAAFVDHGDDIATQFAHSELNGVHPNELTCLYRAVVLWSAGFGRPLFDKQCLPPRAQTHRYHSHFIVCGSDHSANGGNTWTGQIALFAPGLQANKNLLFTEVRQLCSQPSNLFQHIGMPVLFSSHQRCLTVRD</sequence>
<accession>A0A1X9QDB1</accession>